<dbReference type="GO" id="GO:0016209">
    <property type="term" value="F:antioxidant activity"/>
    <property type="evidence" value="ECO:0007669"/>
    <property type="project" value="InterPro"/>
</dbReference>
<dbReference type="PROSITE" id="PS50005">
    <property type="entry name" value="TPR"/>
    <property type="match status" value="4"/>
</dbReference>
<keyword evidence="3 4" id="KW-0802">TPR repeat</keyword>
<evidence type="ECO:0000256" key="1">
    <source>
        <dbReference type="ARBA" id="ARBA00022729"/>
    </source>
</evidence>
<accession>A0A7W7ZIQ4</accession>
<dbReference type="InterPro" id="IPR013105">
    <property type="entry name" value="TPR_2"/>
</dbReference>
<dbReference type="PANTHER" id="PTHR16026:SF0">
    <property type="entry name" value="CARTILAGE ACIDIC PROTEIN 1"/>
    <property type="match status" value="1"/>
</dbReference>
<evidence type="ECO:0000259" key="5">
    <source>
        <dbReference type="PROSITE" id="PS51352"/>
    </source>
</evidence>
<dbReference type="Pfam" id="PF14559">
    <property type="entry name" value="TPR_19"/>
    <property type="match status" value="1"/>
</dbReference>
<protein>
    <submittedName>
        <fullName evidence="6">Tetratricopeptide (TPR) repeat protein</fullName>
    </submittedName>
</protein>
<gene>
    <name evidence="6" type="ORF">HDF16_005426</name>
</gene>
<dbReference type="Pfam" id="PF13432">
    <property type="entry name" value="TPR_16"/>
    <property type="match status" value="1"/>
</dbReference>
<dbReference type="Pfam" id="PF07593">
    <property type="entry name" value="UnbV_ASPIC"/>
    <property type="match status" value="1"/>
</dbReference>
<reference evidence="6 7" key="1">
    <citation type="submission" date="2020-08" db="EMBL/GenBank/DDBJ databases">
        <title>Genomic Encyclopedia of Type Strains, Phase IV (KMG-V): Genome sequencing to study the core and pangenomes of soil and plant-associated prokaryotes.</title>
        <authorList>
            <person name="Whitman W."/>
        </authorList>
    </citation>
    <scope>NUCLEOTIDE SEQUENCE [LARGE SCALE GENOMIC DNA]</scope>
    <source>
        <strain evidence="6 7">M8UP14</strain>
    </source>
</reference>
<dbReference type="Proteomes" id="UP000540989">
    <property type="component" value="Unassembled WGS sequence"/>
</dbReference>
<keyword evidence="1" id="KW-0732">Signal</keyword>
<dbReference type="GO" id="GO:0016491">
    <property type="term" value="F:oxidoreductase activity"/>
    <property type="evidence" value="ECO:0007669"/>
    <property type="project" value="InterPro"/>
</dbReference>
<dbReference type="GO" id="GO:0006950">
    <property type="term" value="P:response to stress"/>
    <property type="evidence" value="ECO:0007669"/>
    <property type="project" value="UniProtKB-ARBA"/>
</dbReference>
<name>A0A7W7ZIQ4_9BACT</name>
<dbReference type="RefSeq" id="WP_184223125.1">
    <property type="nucleotide sequence ID" value="NZ_JACHIP010000017.1"/>
</dbReference>
<dbReference type="InterPro" id="IPR011990">
    <property type="entry name" value="TPR-like_helical_dom_sf"/>
</dbReference>
<evidence type="ECO:0000256" key="4">
    <source>
        <dbReference type="PROSITE-ProRule" id="PRU00339"/>
    </source>
</evidence>
<dbReference type="SUPFAM" id="SSF52833">
    <property type="entry name" value="Thioredoxin-like"/>
    <property type="match status" value="1"/>
</dbReference>
<dbReference type="Gene3D" id="3.40.30.10">
    <property type="entry name" value="Glutaredoxin"/>
    <property type="match status" value="1"/>
</dbReference>
<evidence type="ECO:0000256" key="3">
    <source>
        <dbReference type="ARBA" id="ARBA00022803"/>
    </source>
</evidence>
<dbReference type="InterPro" id="IPR011519">
    <property type="entry name" value="UnbV_ASPIC"/>
</dbReference>
<organism evidence="6 7">
    <name type="scientific">Granulicella aggregans</name>
    <dbReference type="NCBI Taxonomy" id="474949"/>
    <lineage>
        <taxon>Bacteria</taxon>
        <taxon>Pseudomonadati</taxon>
        <taxon>Acidobacteriota</taxon>
        <taxon>Terriglobia</taxon>
        <taxon>Terriglobales</taxon>
        <taxon>Acidobacteriaceae</taxon>
        <taxon>Granulicella</taxon>
    </lineage>
</organism>
<evidence type="ECO:0000313" key="6">
    <source>
        <dbReference type="EMBL" id="MBB5060690.1"/>
    </source>
</evidence>
<dbReference type="InterPro" id="IPR013766">
    <property type="entry name" value="Thioredoxin_domain"/>
</dbReference>
<dbReference type="Gene3D" id="1.25.40.10">
    <property type="entry name" value="Tetratricopeptide repeat domain"/>
    <property type="match status" value="1"/>
</dbReference>
<dbReference type="Gene3D" id="2.130.10.130">
    <property type="entry name" value="Integrin alpha, N-terminal"/>
    <property type="match status" value="1"/>
</dbReference>
<dbReference type="InterPro" id="IPR019734">
    <property type="entry name" value="TPR_rpt"/>
</dbReference>
<dbReference type="EMBL" id="JACHIP010000017">
    <property type="protein sequence ID" value="MBB5060690.1"/>
    <property type="molecule type" value="Genomic_DNA"/>
</dbReference>
<keyword evidence="2" id="KW-0677">Repeat</keyword>
<evidence type="ECO:0000256" key="2">
    <source>
        <dbReference type="ARBA" id="ARBA00022737"/>
    </source>
</evidence>
<dbReference type="InterPro" id="IPR013517">
    <property type="entry name" value="FG-GAP"/>
</dbReference>
<dbReference type="InterPro" id="IPR027039">
    <property type="entry name" value="Crtac1"/>
</dbReference>
<keyword evidence="7" id="KW-1185">Reference proteome</keyword>
<feature type="repeat" description="TPR" evidence="4">
    <location>
        <begin position="1000"/>
        <end position="1033"/>
    </location>
</feature>
<sequence length="1080" mass="119731">METDIRYNFVGQTRAGVREQRVGAWHVTWSREDAANWKVTRWAADDELRSSLAGSGFTEITGQCLAPNAQLSLGIDHWRSVLDGATGIDVYGNHGIAVGEIDSTGYDSFYVCQPAGLPNRLYRNRGDGTFDDITEDSGTGIVDGTASALFADFQNRGRQDLLVVRTGGVLLFENMGHGRFEPRPDAFHFARPPQGTFTSAAIVDYNRDGLLDVYLCTYSYFKGLNHHQFPAPYYDAQNGPPNFLFRNRGDGTFEDVTVASGMDQNNNRFSFAAAWCDYDNDGWPDLYVANDFGRKNFYRNNGDGTFTDIVAKAGVEDYGPGMSVCWIDHDNDGLQDLYVANMWLAEGNRITADDQFLPGVDPAIRALYRKHNAGNSLYRNKGDGTFIDRTAAAASEKAGWAWSSATWDFDNDGWADLYVANGFVSSLNHYDLQSFFWRQVAQRSVTTAGASPDYELSWNAINELLRSGYSWSGYQRNVFFANNRDGSFSEVSGALGLDLIDDARAFSLSDFDHDGRLEIVLKNRTGPQLRLLRNDLDDIGGSIAIRLTGHKSNRDAIGAIVVIESGAQRQTKFISAGSGFASQHTKELFFGLGDAKGPLSISVRWPSGTIDHYEGLSINHRISLDEGRPTFKSEPYRPLPSHHIAAFAMTPPAATTARSATWLIAPLFGPGLRLSDTNGHIQQLSDFKGKRALLTFLSENCPDTPESHKQLEELAQNSESFAASNIELFVVSVSLKNDQSPNAAVPIHSATPRDIAAWNIQYRYLFDSRRDMPLPSSFLLDEQGAIVGVYTGLVAAREVIIDADSAPHTSTDFLARAMPFRGPYYGAPLQHDYVAFGIAFSEYGHDEAAESAFLRAIIADPVNQFAWFNLGTIYLNRKMYTDARKYLAEAVRLNPRDSDAWNNLGTTSGYEQKYDDALDEFRRAALANPHHANAIGNMMRIYQFQNRAAEARKTLEDLIARSPDIAQLHLDLSLTLVAQNDWKAARDELETAVRLDPGNPDAINNLGAILLRLGLTTEALEQFERCRRIAPDFDRATINAAALYNRAGQRDRSREILTSFLARHPENVPVRSALDKMGAP</sequence>
<dbReference type="InterPro" id="IPR000866">
    <property type="entry name" value="AhpC/TSA"/>
</dbReference>
<dbReference type="Pfam" id="PF07719">
    <property type="entry name" value="TPR_2"/>
    <property type="match status" value="1"/>
</dbReference>
<feature type="repeat" description="TPR" evidence="4">
    <location>
        <begin position="864"/>
        <end position="897"/>
    </location>
</feature>
<dbReference type="InterPro" id="IPR036249">
    <property type="entry name" value="Thioredoxin-like_sf"/>
</dbReference>
<dbReference type="InterPro" id="IPR028994">
    <property type="entry name" value="Integrin_alpha_N"/>
</dbReference>
<comment type="caution">
    <text evidence="6">The sequence shown here is derived from an EMBL/GenBank/DDBJ whole genome shotgun (WGS) entry which is preliminary data.</text>
</comment>
<feature type="repeat" description="TPR" evidence="4">
    <location>
        <begin position="898"/>
        <end position="931"/>
    </location>
</feature>
<feature type="domain" description="Thioredoxin" evidence="5">
    <location>
        <begin position="663"/>
        <end position="808"/>
    </location>
</feature>
<dbReference type="SUPFAM" id="SSF69318">
    <property type="entry name" value="Integrin alpha N-terminal domain"/>
    <property type="match status" value="1"/>
</dbReference>
<dbReference type="AlphaFoldDB" id="A0A7W7ZIQ4"/>
<dbReference type="Pfam" id="PF00578">
    <property type="entry name" value="AhpC-TSA"/>
    <property type="match status" value="1"/>
</dbReference>
<evidence type="ECO:0000313" key="7">
    <source>
        <dbReference type="Proteomes" id="UP000540989"/>
    </source>
</evidence>
<dbReference type="SMART" id="SM00028">
    <property type="entry name" value="TPR"/>
    <property type="match status" value="5"/>
</dbReference>
<dbReference type="Pfam" id="PF13517">
    <property type="entry name" value="FG-GAP_3"/>
    <property type="match status" value="3"/>
</dbReference>
<dbReference type="SUPFAM" id="SSF48452">
    <property type="entry name" value="TPR-like"/>
    <property type="match status" value="1"/>
</dbReference>
<feature type="repeat" description="TPR" evidence="4">
    <location>
        <begin position="966"/>
        <end position="999"/>
    </location>
</feature>
<proteinExistence type="predicted"/>
<dbReference type="PROSITE" id="PS51352">
    <property type="entry name" value="THIOREDOXIN_2"/>
    <property type="match status" value="1"/>
</dbReference>
<dbReference type="PANTHER" id="PTHR16026">
    <property type="entry name" value="CARTILAGE ACIDIC PROTEIN 1"/>
    <property type="match status" value="1"/>
</dbReference>